<dbReference type="EMBL" id="JAUQSX010000002">
    <property type="protein sequence ID" value="MDO7845957.1"/>
    <property type="molecule type" value="Genomic_DNA"/>
</dbReference>
<evidence type="ECO:0000313" key="1">
    <source>
        <dbReference type="EMBL" id="MDO7845957.1"/>
    </source>
</evidence>
<dbReference type="RefSeq" id="WP_305010642.1">
    <property type="nucleotide sequence ID" value="NZ_JAUQSX010000002.1"/>
</dbReference>
<comment type="caution">
    <text evidence="1">The sequence shown here is derived from an EMBL/GenBank/DDBJ whole genome shotgun (WGS) entry which is preliminary data.</text>
</comment>
<accession>A0ABT9A962</accession>
<gene>
    <name evidence="1" type="ORF">Q5H92_06285</name>
</gene>
<organism evidence="1 2">
    <name type="scientific">Hymenobacter mellowenesis</name>
    <dbReference type="NCBI Taxonomy" id="3063995"/>
    <lineage>
        <taxon>Bacteria</taxon>
        <taxon>Pseudomonadati</taxon>
        <taxon>Bacteroidota</taxon>
        <taxon>Cytophagia</taxon>
        <taxon>Cytophagales</taxon>
        <taxon>Hymenobacteraceae</taxon>
        <taxon>Hymenobacter</taxon>
    </lineage>
</organism>
<name>A0ABT9A962_9BACT</name>
<proteinExistence type="predicted"/>
<evidence type="ECO:0000313" key="2">
    <source>
        <dbReference type="Proteomes" id="UP001167796"/>
    </source>
</evidence>
<dbReference type="Proteomes" id="UP001167796">
    <property type="component" value="Unassembled WGS sequence"/>
</dbReference>
<protein>
    <submittedName>
        <fullName evidence="1">Uncharacterized protein</fullName>
    </submittedName>
</protein>
<reference evidence="1" key="1">
    <citation type="submission" date="2023-07" db="EMBL/GenBank/DDBJ databases">
        <authorList>
            <person name="Kim M.K."/>
        </authorList>
    </citation>
    <scope>NUCLEOTIDE SEQUENCE</scope>
    <source>
        <strain evidence="1">M29</strain>
    </source>
</reference>
<sequence length="82" mass="9661">MAKEIEFYKALPDSIGVELEIGHIDYLEISALYLLRQLGGKCEEDFDLPVWAGKKWEDIWPRTQWGQLKARWHGWRFGTLPN</sequence>
<keyword evidence="2" id="KW-1185">Reference proteome</keyword>